<comment type="caution">
    <text evidence="1">The sequence shown here is derived from an EMBL/GenBank/DDBJ whole genome shotgun (WGS) entry which is preliminary data.</text>
</comment>
<protein>
    <submittedName>
        <fullName evidence="1">Uncharacterized protein</fullName>
    </submittedName>
</protein>
<organism evidence="1 2">
    <name type="scientific">Stenotrophomonas nematodicola</name>
    <dbReference type="NCBI Taxonomy" id="2656746"/>
    <lineage>
        <taxon>Bacteria</taxon>
        <taxon>Pseudomonadati</taxon>
        <taxon>Pseudomonadota</taxon>
        <taxon>Gammaproteobacteria</taxon>
        <taxon>Lysobacterales</taxon>
        <taxon>Lysobacteraceae</taxon>
        <taxon>Stenotrophomonas</taxon>
    </lineage>
</organism>
<evidence type="ECO:0000313" key="1">
    <source>
        <dbReference type="EMBL" id="MFG6108996.1"/>
    </source>
</evidence>
<dbReference type="EMBL" id="JBHGCJ010000004">
    <property type="protein sequence ID" value="MFG6108996.1"/>
    <property type="molecule type" value="Genomic_DNA"/>
</dbReference>
<proteinExistence type="predicted"/>
<reference evidence="1 2" key="1">
    <citation type="submission" date="2024-09" db="EMBL/GenBank/DDBJ databases">
        <authorList>
            <consortium name="All-Russian atlas of soil microorganisms"/>
            <consortium name="as a basis for the search for new antimicrobial producers and enzymes with unique properties"/>
            <person name="Sokolova E.A."/>
            <person name="Voronina E.N."/>
        </authorList>
    </citation>
    <scope>NUCLEOTIDE SEQUENCE [LARGE SCALE GENOMIC DNA]</scope>
    <source>
        <strain evidence="1 2">AF-22b-331.1</strain>
    </source>
</reference>
<dbReference type="RefSeq" id="WP_394162504.1">
    <property type="nucleotide sequence ID" value="NZ_JBHGCJ010000004.1"/>
</dbReference>
<accession>A0ABW7CXT5</accession>
<gene>
    <name evidence="1" type="ORF">ACEU0G_002995</name>
</gene>
<keyword evidence="2" id="KW-1185">Reference proteome</keyword>
<name>A0ABW7CXT5_9GAMM</name>
<evidence type="ECO:0000313" key="2">
    <source>
        <dbReference type="Proteomes" id="UP001605261"/>
    </source>
</evidence>
<sequence>MSGTSSLTPDPASMHSEVTPEEVGRRFLMLVDSLKSFDALSATRVRERMQLPMTDSEQKVGGHFSAQRPESGWEYSFSYRIDPEHVRYTNATLVFNASAQNIADTTPACHLDFDTYVNNLQSMGFTEVEGTAEYESPMPHPIIDPETGAVIDQGERRHFRIPTYLYSRADVGVVIRQRGDTYAPASVRHRRCVESISVGKAS</sequence>
<dbReference type="Proteomes" id="UP001605261">
    <property type="component" value="Unassembled WGS sequence"/>
</dbReference>